<accession>A0A7Y9QYP5</accession>
<comment type="caution">
    <text evidence="1">The sequence shown here is derived from an EMBL/GenBank/DDBJ whole genome shotgun (WGS) entry which is preliminary data.</text>
</comment>
<evidence type="ECO:0000313" key="2">
    <source>
        <dbReference type="Proteomes" id="UP000518288"/>
    </source>
</evidence>
<protein>
    <submittedName>
        <fullName evidence="1">Uncharacterized protein</fullName>
    </submittedName>
</protein>
<dbReference type="RefSeq" id="WP_179633329.1">
    <property type="nucleotide sequence ID" value="NZ_JACCFH010000001.1"/>
</dbReference>
<dbReference type="EMBL" id="JACCFH010000001">
    <property type="protein sequence ID" value="NYG32439.1"/>
    <property type="molecule type" value="Genomic_DNA"/>
</dbReference>
<gene>
    <name evidence="1" type="ORF">BDD16_001425</name>
</gene>
<keyword evidence="2" id="KW-1185">Reference proteome</keyword>
<proteinExistence type="predicted"/>
<name>A0A7Y9QYP5_9BURK</name>
<organism evidence="1 2">
    <name type="scientific">Sphaerotilus montanus</name>
    <dbReference type="NCBI Taxonomy" id="522889"/>
    <lineage>
        <taxon>Bacteria</taxon>
        <taxon>Pseudomonadati</taxon>
        <taxon>Pseudomonadota</taxon>
        <taxon>Betaproteobacteria</taxon>
        <taxon>Burkholderiales</taxon>
        <taxon>Sphaerotilaceae</taxon>
        <taxon>Sphaerotilus</taxon>
    </lineage>
</organism>
<dbReference type="Proteomes" id="UP000518288">
    <property type="component" value="Unassembled WGS sequence"/>
</dbReference>
<dbReference type="AlphaFoldDB" id="A0A7Y9QYP5"/>
<evidence type="ECO:0000313" key="1">
    <source>
        <dbReference type="EMBL" id="NYG32439.1"/>
    </source>
</evidence>
<reference evidence="1 2" key="1">
    <citation type="submission" date="2020-07" db="EMBL/GenBank/DDBJ databases">
        <title>Genomic Encyclopedia of Archaeal and Bacterial Type Strains, Phase II (KMG-II): from individual species to whole genera.</title>
        <authorList>
            <person name="Goeker M."/>
        </authorList>
    </citation>
    <scope>NUCLEOTIDE SEQUENCE [LARGE SCALE GENOMIC DNA]</scope>
    <source>
        <strain evidence="1 2">DSM 21226</strain>
    </source>
</reference>
<sequence length="177" mass="20640">MTTLQEGELAFDFSRAQRAIRLDDRQKRTPEGLSLVDFVVEEPHRLLLIEVKDPSCAPRRDDDGARHAIAKERERFLQKIRSDTLISDELTPKARDSYTWLHLMRQDTKPIVYAFFLGADQLPVDSGLLMRLRERLQARIAHEADQPWARPYVSACVVLTEKTWPQAFPDYPVRRLR</sequence>